<evidence type="ECO:0000313" key="5">
    <source>
        <dbReference type="EMBL" id="KRT56825.1"/>
    </source>
</evidence>
<reference evidence="6 7" key="1">
    <citation type="submission" date="2015-11" db="EMBL/GenBank/DDBJ databases">
        <title>The genome of Candidatus Endoriftia persephone in Ridgeia piscesae and population structure of the North Eastern Pacific vestimentiferan symbionts.</title>
        <authorList>
            <person name="Perez M."/>
            <person name="Juniper K.S."/>
        </authorList>
    </citation>
    <scope>NUCLEOTIDE SEQUENCE [LARGE SCALE GENOMIC DNA]</scope>
    <source>
        <strain evidence="5">Ind10</strain>
        <strain evidence="4">Ind11</strain>
    </source>
</reference>
<dbReference type="Gene3D" id="1.10.287.470">
    <property type="entry name" value="Helix hairpin bin"/>
    <property type="match status" value="1"/>
</dbReference>
<dbReference type="AlphaFoldDB" id="A0A0T5YYL8"/>
<dbReference type="Gene3D" id="2.40.30.170">
    <property type="match status" value="1"/>
</dbReference>
<dbReference type="Gene3D" id="2.40.420.20">
    <property type="match status" value="1"/>
</dbReference>
<evidence type="ECO:0000313" key="7">
    <source>
        <dbReference type="Proteomes" id="UP000051634"/>
    </source>
</evidence>
<feature type="transmembrane region" description="Helical" evidence="2">
    <location>
        <begin position="12"/>
        <end position="30"/>
    </location>
</feature>
<dbReference type="SUPFAM" id="SSF111369">
    <property type="entry name" value="HlyD-like secretion proteins"/>
    <property type="match status" value="1"/>
</dbReference>
<keyword evidence="2" id="KW-0812">Transmembrane</keyword>
<dbReference type="GO" id="GO:0015562">
    <property type="term" value="F:efflux transmembrane transporter activity"/>
    <property type="evidence" value="ECO:0007669"/>
    <property type="project" value="TreeGrafter"/>
</dbReference>
<dbReference type="NCBIfam" id="TIGR01730">
    <property type="entry name" value="RND_mfp"/>
    <property type="match status" value="1"/>
</dbReference>
<dbReference type="RefSeq" id="WP_057956753.1">
    <property type="nucleotide sequence ID" value="NZ_KQ556955.1"/>
</dbReference>
<sequence>MTNASRSRWQVLWILPPIAIGIAVLLWAASGKQPPAKAERGEVARVVRIIEAPQLAFTPVAQGYGAVQPARVWSAVAQVSGRIVEIHPQLRNGEILPAGTELFHIDPVDYELNLAQAKASLAELDVQEANAHASLAIEQRNLALSRGELERIRKLVQSGTASQSNADEAERAMLANRTKVQNMQNTLALLPTQRRLLQAKMAQAERDLAHTLVKAPFNLRIANLKIEADEYVSRGQNLFDGDAVDRVEVVAQVAIASLRRLFIGQTEPLPNIERLNQDLAGFVGLRPLLRLDMGNHTAEWQAEFVRFSDQIDSKTRTVGVVVAVDKPFEKVRPGLRPPLSKGMFVEVILRGQSQPDQIVIPRSAVRNGKVYLVDAQNRLQRQPVQLLYSQGSVSVIKSGIRAGDRVVVSDPVPAVSGMLLQPQLDKQLSAELLQAIGDDS</sequence>
<evidence type="ECO:0000256" key="1">
    <source>
        <dbReference type="ARBA" id="ARBA00009477"/>
    </source>
</evidence>
<keyword evidence="2" id="KW-1133">Transmembrane helix</keyword>
<dbReference type="OrthoDB" id="9806939at2"/>
<feature type="domain" description="Multidrug resistance protein MdtA-like C-terminal permuted SH3" evidence="3">
    <location>
        <begin position="358"/>
        <end position="409"/>
    </location>
</feature>
<dbReference type="EMBL" id="LDXT01000081">
    <property type="protein sequence ID" value="KRT55253.1"/>
    <property type="molecule type" value="Genomic_DNA"/>
</dbReference>
<dbReference type="Proteomes" id="UP000051276">
    <property type="component" value="Unassembled WGS sequence"/>
</dbReference>
<proteinExistence type="inferred from homology"/>
<comment type="similarity">
    <text evidence="1">Belongs to the membrane fusion protein (MFP) (TC 8.A.1) family.</text>
</comment>
<keyword evidence="2" id="KW-0472">Membrane</keyword>
<dbReference type="EMBL" id="LMXI01000662">
    <property type="protein sequence ID" value="KRT56825.1"/>
    <property type="molecule type" value="Genomic_DNA"/>
</dbReference>
<evidence type="ECO:0000256" key="2">
    <source>
        <dbReference type="SAM" id="Phobius"/>
    </source>
</evidence>
<protein>
    <submittedName>
        <fullName evidence="4">RND family efflux transporter, MFP subunit</fullName>
    </submittedName>
</protein>
<dbReference type="Gene3D" id="2.40.50.100">
    <property type="match status" value="1"/>
</dbReference>
<accession>A0A0T5YYL8</accession>
<dbReference type="InterPro" id="IPR058627">
    <property type="entry name" value="MdtA-like_C"/>
</dbReference>
<dbReference type="PANTHER" id="PTHR30469">
    <property type="entry name" value="MULTIDRUG RESISTANCE PROTEIN MDTA"/>
    <property type="match status" value="1"/>
</dbReference>
<keyword evidence="7" id="KW-1185">Reference proteome</keyword>
<dbReference type="Proteomes" id="UP000051634">
    <property type="component" value="Unassembled WGS sequence"/>
</dbReference>
<comment type="caution">
    <text evidence="4">The sequence shown here is derived from an EMBL/GenBank/DDBJ whole genome shotgun (WGS) entry which is preliminary data.</text>
</comment>
<organism evidence="4 7">
    <name type="scientific">endosymbiont of Ridgeia piscesae</name>
    <dbReference type="NCBI Taxonomy" id="54398"/>
    <lineage>
        <taxon>Bacteria</taxon>
        <taxon>Pseudomonadati</taxon>
        <taxon>Pseudomonadota</taxon>
        <taxon>Gammaproteobacteria</taxon>
        <taxon>sulfur-oxidizing symbionts</taxon>
    </lineage>
</organism>
<dbReference type="Pfam" id="PF25967">
    <property type="entry name" value="RND-MFP_C"/>
    <property type="match status" value="1"/>
</dbReference>
<dbReference type="InterPro" id="IPR006143">
    <property type="entry name" value="RND_pump_MFP"/>
</dbReference>
<dbReference type="GO" id="GO:1990281">
    <property type="term" value="C:efflux pump complex"/>
    <property type="evidence" value="ECO:0007669"/>
    <property type="project" value="TreeGrafter"/>
</dbReference>
<gene>
    <name evidence="4" type="ORF">Ga0074115_11611</name>
    <name evidence="5" type="ORF">Ga0076813_10327</name>
</gene>
<dbReference type="STRING" id="54398.Ga0074115_11611"/>
<evidence type="ECO:0000259" key="3">
    <source>
        <dbReference type="Pfam" id="PF25967"/>
    </source>
</evidence>
<evidence type="ECO:0000313" key="4">
    <source>
        <dbReference type="EMBL" id="KRT55253.1"/>
    </source>
</evidence>
<evidence type="ECO:0000313" key="6">
    <source>
        <dbReference type="Proteomes" id="UP000051276"/>
    </source>
</evidence>
<name>A0A0T5YYL8_9GAMM</name>